<dbReference type="AlphaFoldDB" id="A0A4V3D937"/>
<name>A0A4V3D937_9ACTN</name>
<feature type="region of interest" description="Disordered" evidence="1">
    <location>
        <begin position="85"/>
        <end position="108"/>
    </location>
</feature>
<organism evidence="2 3">
    <name type="scientific">Actinorugispora endophytica</name>
    <dbReference type="NCBI Taxonomy" id="1605990"/>
    <lineage>
        <taxon>Bacteria</taxon>
        <taxon>Bacillati</taxon>
        <taxon>Actinomycetota</taxon>
        <taxon>Actinomycetes</taxon>
        <taxon>Streptosporangiales</taxon>
        <taxon>Nocardiopsidaceae</taxon>
        <taxon>Actinorugispora</taxon>
    </lineage>
</organism>
<gene>
    <name evidence="2" type="ORF">EV190_102153</name>
</gene>
<reference evidence="2 3" key="1">
    <citation type="submission" date="2019-03" db="EMBL/GenBank/DDBJ databases">
        <title>Genomic Encyclopedia of Type Strains, Phase IV (KMG-IV): sequencing the most valuable type-strain genomes for metagenomic binning, comparative biology and taxonomic classification.</title>
        <authorList>
            <person name="Goeker M."/>
        </authorList>
    </citation>
    <scope>NUCLEOTIDE SEQUENCE [LARGE SCALE GENOMIC DNA]</scope>
    <source>
        <strain evidence="2 3">DSM 46770</strain>
    </source>
</reference>
<proteinExistence type="predicted"/>
<sequence length="253" mass="25951">MGHSMVPWREWADRPGYVITTGLINVGSLVAGVALTVTGVGAPAGAALIGWRGLQGVRALNAPDNATPDNAPGRLDTALDKLDLDLPGHRPGTDPTTQDLQDALDGLDTDTGHLHGLSDALDNAAGLDNHPPVPVGGDNTLSIPGAPGDGVSTEGLSRSDRLSGNGSEPDHGYVGGDGDQYNVPLDHSPGGGSEKGPGNYETETGSYSDSDGYDEIEQSGIQESEKGLAAIAMRLPLGIRASFPRNSGCRSTR</sequence>
<evidence type="ECO:0000256" key="1">
    <source>
        <dbReference type="SAM" id="MobiDB-lite"/>
    </source>
</evidence>
<evidence type="ECO:0000313" key="2">
    <source>
        <dbReference type="EMBL" id="TDQ54319.1"/>
    </source>
</evidence>
<protein>
    <submittedName>
        <fullName evidence="2">Uncharacterized protein</fullName>
    </submittedName>
</protein>
<accession>A0A4V3D937</accession>
<dbReference type="Proteomes" id="UP000295281">
    <property type="component" value="Unassembled WGS sequence"/>
</dbReference>
<feature type="region of interest" description="Disordered" evidence="1">
    <location>
        <begin position="122"/>
        <end position="217"/>
    </location>
</feature>
<evidence type="ECO:0000313" key="3">
    <source>
        <dbReference type="Proteomes" id="UP000295281"/>
    </source>
</evidence>
<keyword evidence="3" id="KW-1185">Reference proteome</keyword>
<comment type="caution">
    <text evidence="2">The sequence shown here is derived from an EMBL/GenBank/DDBJ whole genome shotgun (WGS) entry which is preliminary data.</text>
</comment>
<dbReference type="EMBL" id="SNYN01000002">
    <property type="protein sequence ID" value="TDQ54319.1"/>
    <property type="molecule type" value="Genomic_DNA"/>
</dbReference>